<feature type="region of interest" description="Disordered" evidence="2">
    <location>
        <begin position="414"/>
        <end position="448"/>
    </location>
</feature>
<organism evidence="3 4">
    <name type="scientific">Geoanaerobacter pelophilus</name>
    <dbReference type="NCBI Taxonomy" id="60036"/>
    <lineage>
        <taxon>Bacteria</taxon>
        <taxon>Pseudomonadati</taxon>
        <taxon>Thermodesulfobacteriota</taxon>
        <taxon>Desulfuromonadia</taxon>
        <taxon>Geobacterales</taxon>
        <taxon>Geobacteraceae</taxon>
        <taxon>Geoanaerobacter</taxon>
    </lineage>
</organism>
<protein>
    <recommendedName>
        <fullName evidence="5">SseB protein N-terminal domain-containing protein</fullName>
    </recommendedName>
</protein>
<dbReference type="EMBL" id="JAHCVJ010000005">
    <property type="protein sequence ID" value="MBT0665339.1"/>
    <property type="molecule type" value="Genomic_DNA"/>
</dbReference>
<reference evidence="3 4" key="1">
    <citation type="submission" date="2021-05" db="EMBL/GenBank/DDBJ databases">
        <title>The draft genome of Geobacter pelophilus DSM 12255.</title>
        <authorList>
            <person name="Xu Z."/>
            <person name="Masuda Y."/>
            <person name="Itoh H."/>
            <person name="Senoo K."/>
        </authorList>
    </citation>
    <scope>NUCLEOTIDE SEQUENCE [LARGE SCALE GENOMIC DNA]</scope>
    <source>
        <strain evidence="3 4">DSM 12255</strain>
    </source>
</reference>
<evidence type="ECO:0000256" key="2">
    <source>
        <dbReference type="SAM" id="MobiDB-lite"/>
    </source>
</evidence>
<comment type="caution">
    <text evidence="3">The sequence shown here is derived from an EMBL/GenBank/DDBJ whole genome shotgun (WGS) entry which is preliminary data.</text>
</comment>
<dbReference type="Proteomes" id="UP000811899">
    <property type="component" value="Unassembled WGS sequence"/>
</dbReference>
<dbReference type="AlphaFoldDB" id="A0AAW4L3N5"/>
<gene>
    <name evidence="3" type="ORF">KI809_13615</name>
</gene>
<evidence type="ECO:0000256" key="1">
    <source>
        <dbReference type="SAM" id="Coils"/>
    </source>
</evidence>
<proteinExistence type="predicted"/>
<keyword evidence="4" id="KW-1185">Reference proteome</keyword>
<keyword evidence="1" id="KW-0175">Coiled coil</keyword>
<dbReference type="RefSeq" id="WP_214172106.1">
    <property type="nucleotide sequence ID" value="NZ_JAHCVJ010000005.1"/>
</dbReference>
<name>A0AAW4L3N5_9BACT</name>
<evidence type="ECO:0000313" key="4">
    <source>
        <dbReference type="Proteomes" id="UP000811899"/>
    </source>
</evidence>
<feature type="coiled-coil region" evidence="1">
    <location>
        <begin position="212"/>
        <end position="342"/>
    </location>
</feature>
<sequence length="581" mass="64692">MEFIFEPSLNFLAVKEPSLYELFQSSKPAVPADAQIAESAVEAYICSEKENSSLKVYLAFWEISRKTTRIYTPKAQPCGNNEYQDCLDAARKYLTDLGFAMEQVNLNYSTAMRQVIWGAIKIFKAPKSYAHAEAKKKGHESPPPARQVIQPEPIVVPPVVQPAVAGSETDQAVKQLSAELQDVRSLLSARELEAAIAAEQLIQANNTLIAAELRYSDQIQDLEKERDTLSGELDALKKQMPELDARLVDAQAKNDETKLEFERLLAIEKGLKADAENELQLLSQEKDQIERVATAALNSARGERKELLEKVDSLELENRRLKKELETQLAELHMSEEKAKAEVLTLKKELVLRKRVHVRELAGLRGELRKLIEEQAALETGCQMIEAFAAANEAPVFTEASTTIAVEPPVIDDLMPEPFAGEEKDDQGKPPVLESLASDPTEPSPFQVPEDTGHAVTEFMLDSQLTIVPCAAPEDLVALYESSNKVQTALDGFKTQKSGGYICAVNRNGNPEIFLLWEMLESNQAVLYTPRSQPKDEHSFQQILQDALFYFDSVGFMMSPVDLSVPVNRSNAISKIQLPQH</sequence>
<evidence type="ECO:0008006" key="5">
    <source>
        <dbReference type="Google" id="ProtNLM"/>
    </source>
</evidence>
<accession>A0AAW4L3N5</accession>
<evidence type="ECO:0000313" key="3">
    <source>
        <dbReference type="EMBL" id="MBT0665339.1"/>
    </source>
</evidence>